<evidence type="ECO:0000256" key="1">
    <source>
        <dbReference type="SAM" id="SignalP"/>
    </source>
</evidence>
<comment type="caution">
    <text evidence="2">The sequence shown here is derived from an EMBL/GenBank/DDBJ whole genome shotgun (WGS) entry which is preliminary data.</text>
</comment>
<keyword evidence="3" id="KW-1185">Reference proteome</keyword>
<feature type="chain" id="PRO_5041650383" evidence="1">
    <location>
        <begin position="31"/>
        <end position="110"/>
    </location>
</feature>
<evidence type="ECO:0000313" key="3">
    <source>
        <dbReference type="Proteomes" id="UP001187192"/>
    </source>
</evidence>
<dbReference type="EMBL" id="BTGU01000023">
    <property type="protein sequence ID" value="GMN46736.1"/>
    <property type="molecule type" value="Genomic_DNA"/>
</dbReference>
<dbReference type="Proteomes" id="UP001187192">
    <property type="component" value="Unassembled WGS sequence"/>
</dbReference>
<reference evidence="2" key="1">
    <citation type="submission" date="2023-07" db="EMBL/GenBank/DDBJ databases">
        <title>draft genome sequence of fig (Ficus carica).</title>
        <authorList>
            <person name="Takahashi T."/>
            <person name="Nishimura K."/>
        </authorList>
    </citation>
    <scope>NUCLEOTIDE SEQUENCE</scope>
</reference>
<gene>
    <name evidence="2" type="ORF">TIFTF001_015931</name>
</gene>
<organism evidence="2 3">
    <name type="scientific">Ficus carica</name>
    <name type="common">Common fig</name>
    <dbReference type="NCBI Taxonomy" id="3494"/>
    <lineage>
        <taxon>Eukaryota</taxon>
        <taxon>Viridiplantae</taxon>
        <taxon>Streptophyta</taxon>
        <taxon>Embryophyta</taxon>
        <taxon>Tracheophyta</taxon>
        <taxon>Spermatophyta</taxon>
        <taxon>Magnoliopsida</taxon>
        <taxon>eudicotyledons</taxon>
        <taxon>Gunneridae</taxon>
        <taxon>Pentapetalae</taxon>
        <taxon>rosids</taxon>
        <taxon>fabids</taxon>
        <taxon>Rosales</taxon>
        <taxon>Moraceae</taxon>
        <taxon>Ficeae</taxon>
        <taxon>Ficus</taxon>
    </lineage>
</organism>
<proteinExistence type="predicted"/>
<protein>
    <submittedName>
        <fullName evidence="2">Uncharacterized protein</fullName>
    </submittedName>
</protein>
<accession>A0AA88D8B4</accession>
<name>A0AA88D8B4_FICCA</name>
<dbReference type="AlphaFoldDB" id="A0AA88D8B4"/>
<dbReference type="PROSITE" id="PS51257">
    <property type="entry name" value="PROKAR_LIPOPROTEIN"/>
    <property type="match status" value="1"/>
</dbReference>
<feature type="signal peptide" evidence="1">
    <location>
        <begin position="1"/>
        <end position="30"/>
    </location>
</feature>
<keyword evidence="1" id="KW-0732">Signal</keyword>
<sequence length="110" mass="10955">MAKFSASSSFLLALVLVYISGTAMVPLVGACYVSVVGGGCPNVAACRQTCSPCYRGVGRVAAYCRAAGGGIPYESCVCSFSGGAPCPPPGPPRCPNPPAGAAILTNETHV</sequence>
<evidence type="ECO:0000313" key="2">
    <source>
        <dbReference type="EMBL" id="GMN46736.1"/>
    </source>
</evidence>